<dbReference type="EMBL" id="SDWW01000025">
    <property type="protein sequence ID" value="RYV50856.1"/>
    <property type="molecule type" value="Genomic_DNA"/>
</dbReference>
<sequence>MNQDSPAPRPTTRRWQPLRLGLVDLFYYDDEQFWFHDGRLLLRGNNGTGKSKVLALTLPFLLDGSLAAQRVEPDADPKKRMEWNLLLGGDHPNSERLGYTWVEFGRVDDDGIEHFTTLGCGLKAVTGRGISRHWFFVTDRRIGDLRLVDANGVALARERLRDELEDRGRVYDTREEYRHAVDEALFGLGPSRYSALVDLLIQLRQPQLSKRPDARALSGALTEALAPLDQAVIADVAESFRSLEEDRSRLLEAESTHDAAAAFLRHYAEYARVASRRAAKGVRTTQSEYEHLGREQGVADEKLALALAELDRVTGAETQLALDRSGLLGTQEALRTSPEMDAARELEEAGKAAAVSQAAAALALGDVQQAEKRRGATAAELETATRADGDAREHFGRLDSNAADRFVAAGLGATHGALLTDDGTAREAVSRRRDQLDHVGRLVTTADQAHRHAEQQRQAFDDAQARAAQRSEQAAASDRVLEDAITGYAVRLGDYVRSLTVLVVEDHDDVLDLSARWAVAQDGPAPARRAVERAAAEATSQIAASRARSENEKSELSAELTEVRARLAELDQGETPQPAGLPTRDTRVRASAPGAPLWRLTDFAENLDATDRAGLEAALEAAGLLDAWVRPDGSVTRVATGDLVLGAAPDGGDGDETPPLPAPDSLAAALKPSVAPGGAGPDATPAVSDAVVQGVIARIGWGKDSGAPVWVDRDGNFALGPARGAWSKSHAQFIGASAREANRRAAIELQQARARELEALLEALLGELAALEVRRHAAEVEQGKYPQESETLLVRAHAAVEAAVREVDGARADALESDQAWQAALRAATHCRELAAEAAADVGSAHTADGLRTNRDDLDEYAAALRLAREGRDAAARAGRDLAAAVVRAQDAAADHTDRQGRHLAAGRENTLATARHATLLGAVGKAVAELQEDLARIRTALSDLDGLATRLVRERDSASRLLGIAEERIAGLAREREAATGRRADAITVLRRFASTQLLHIALPGIDTPGAEPAWTARAATTLAREVEAALVDVAMDTDAWDRVQQRTSNAFTELSAQMSRQGHTAISEQHEEGMTVRVAFQSQELAIDALVDTLAKDIEIRQQILSAREREILENHLVTDVAGHLSDLLGQAQGQVDDLNRELSGRKTSTGMQLRVLWRPRPDGPSGFAVARGLLLRSADVWNAADRAAIGDFLQAQISAARLADPTAGWAEQLQIALDYRTWHDFAVERQQNGQWRPATGPASGGERVLTVSIPLFAAASSHYHSASNPFAPRLILLDEAFAGVDDDSRAKSLGLLATFDLDVVMTSEREWGCYPQVPGLAIAQLSRVEGVDAVGVTRWRWDGRNRTLDASPGQSAAAGEPRTSEVDAGSLFD</sequence>
<dbReference type="SUPFAM" id="SSF52540">
    <property type="entry name" value="P-loop containing nucleoside triphosphate hydrolases"/>
    <property type="match status" value="1"/>
</dbReference>
<dbReference type="Pfam" id="PF13558">
    <property type="entry name" value="SbcC_Walker_B"/>
    <property type="match status" value="1"/>
</dbReference>
<dbReference type="NCBIfam" id="TIGR02680">
    <property type="entry name" value="TIGR02680 family protein"/>
    <property type="match status" value="1"/>
</dbReference>
<comment type="caution">
    <text evidence="3">The sequence shown here is derived from an EMBL/GenBank/DDBJ whole genome shotgun (WGS) entry which is preliminary data.</text>
</comment>
<proteinExistence type="predicted"/>
<gene>
    <name evidence="3" type="ORF">EUA98_11340</name>
</gene>
<dbReference type="PANTHER" id="PTHR45615">
    <property type="entry name" value="MYOSIN HEAVY CHAIN, NON-MUSCLE"/>
    <property type="match status" value="1"/>
</dbReference>
<dbReference type="InterPro" id="IPR027417">
    <property type="entry name" value="P-loop_NTPase"/>
</dbReference>
<feature type="coiled-coil region" evidence="1">
    <location>
        <begin position="747"/>
        <end position="781"/>
    </location>
</feature>
<feature type="region of interest" description="Disordered" evidence="2">
    <location>
        <begin position="1348"/>
        <end position="1376"/>
    </location>
</feature>
<accession>A0A4Q5MYV8</accession>
<organism evidence="3 4">
    <name type="scientific">Pengzhenrongella frigida</name>
    <dbReference type="NCBI Taxonomy" id="1259133"/>
    <lineage>
        <taxon>Bacteria</taxon>
        <taxon>Bacillati</taxon>
        <taxon>Actinomycetota</taxon>
        <taxon>Actinomycetes</taxon>
        <taxon>Micrococcales</taxon>
        <taxon>Pengzhenrongella</taxon>
    </lineage>
</organism>
<dbReference type="Proteomes" id="UP000293764">
    <property type="component" value="Unassembled WGS sequence"/>
</dbReference>
<evidence type="ECO:0000256" key="1">
    <source>
        <dbReference type="SAM" id="Coils"/>
    </source>
</evidence>
<evidence type="ECO:0000313" key="3">
    <source>
        <dbReference type="EMBL" id="RYV50856.1"/>
    </source>
</evidence>
<feature type="region of interest" description="Disordered" evidence="2">
    <location>
        <begin position="568"/>
        <end position="587"/>
    </location>
</feature>
<keyword evidence="1" id="KW-0175">Coiled coil</keyword>
<dbReference type="RefSeq" id="WP_130102797.1">
    <property type="nucleotide sequence ID" value="NZ_SDWW01000025.1"/>
</dbReference>
<dbReference type="OrthoDB" id="8527901at2"/>
<protein>
    <submittedName>
        <fullName evidence="3">TIGR02680 family protein</fullName>
    </submittedName>
</protein>
<reference evidence="3 4" key="1">
    <citation type="submission" date="2019-01" db="EMBL/GenBank/DDBJ databases">
        <title>Novel species of Cellulomonas.</title>
        <authorList>
            <person name="Liu Q."/>
            <person name="Xin Y.-H."/>
        </authorList>
    </citation>
    <scope>NUCLEOTIDE SEQUENCE [LARGE SCALE GENOMIC DNA]</scope>
    <source>
        <strain evidence="3 4">HLT2-17</strain>
    </source>
</reference>
<evidence type="ECO:0000256" key="2">
    <source>
        <dbReference type="SAM" id="MobiDB-lite"/>
    </source>
</evidence>
<dbReference type="InterPro" id="IPR013496">
    <property type="entry name" value="CHP02680"/>
</dbReference>
<name>A0A4Q5MYV8_9MICO</name>
<keyword evidence="4" id="KW-1185">Reference proteome</keyword>
<dbReference type="PANTHER" id="PTHR45615:SF80">
    <property type="entry name" value="GRIP DOMAIN-CONTAINING PROTEIN"/>
    <property type="match status" value="1"/>
</dbReference>
<evidence type="ECO:0000313" key="4">
    <source>
        <dbReference type="Proteomes" id="UP000293764"/>
    </source>
</evidence>